<accession>A0ABW8ZZS6</accession>
<evidence type="ECO:0000259" key="2">
    <source>
        <dbReference type="Pfam" id="PF06527"/>
    </source>
</evidence>
<comment type="caution">
    <text evidence="3">The sequence shown here is derived from an EMBL/GenBank/DDBJ whole genome shotgun (WGS) entry which is preliminary data.</text>
</comment>
<evidence type="ECO:0000313" key="4">
    <source>
        <dbReference type="Proteomes" id="UP001629249"/>
    </source>
</evidence>
<dbReference type="Proteomes" id="UP001629249">
    <property type="component" value="Unassembled WGS sequence"/>
</dbReference>
<evidence type="ECO:0000313" key="3">
    <source>
        <dbReference type="EMBL" id="MFL9888236.1"/>
    </source>
</evidence>
<dbReference type="EMBL" id="JAQQFN010000037">
    <property type="protein sequence ID" value="MFL9888236.1"/>
    <property type="molecule type" value="Genomic_DNA"/>
</dbReference>
<name>A0ABW8ZZS6_9BURK</name>
<sequence>MKLSTAPTSMMMTTIVDGEYLPLYPARLRSFACADVMPKSWLFPSGMLNLIDQLADFVGPLDKVLARNTLLPLFHRALVPDNQAFVTTHFLEAPKMGLPAIVGLNGPRSGWARATVARCPRCIQEDIAPCGNPFWRRDHLIPGLLFCSRHRLPLHIPCEKCADFKAHPNLTTHPGMHCGCGLRPLPQTTPLSGTDVASEIEMANGASKLLEPSYLPNLNHIGIATLVARSTNALGLVKDSRVDWRRAVSYLKDARHANLLSRTSLPLHRDNSVGSVLRGETVFRHPLHNIALLIALYGTWSAVEAEGSLLTGEERPTAPASGQPKVRPKTGNRKRRIKWLEKNHSRWFSHYVEMYREAQRKHTADGHMELMRRLPQNAGMFLNREKLLAAGVDVPTRAKYIGVYDDSLDRSFSRHIRATAKRLVKQEYQGRLSRRVLTRGHRMDMAWFKIYGRLPRARRAIAACEESLTDYKRRRLLMLAKTGLVFGFAGLTEEQIDWMDDKTVAELLKQGVVR</sequence>
<feature type="domain" description="TniQ" evidence="2">
    <location>
        <begin position="64"/>
        <end position="154"/>
    </location>
</feature>
<dbReference type="Pfam" id="PF06527">
    <property type="entry name" value="TniQ"/>
    <property type="match status" value="1"/>
</dbReference>
<evidence type="ECO:0000256" key="1">
    <source>
        <dbReference type="SAM" id="MobiDB-lite"/>
    </source>
</evidence>
<dbReference type="InterPro" id="IPR009492">
    <property type="entry name" value="TniQ"/>
</dbReference>
<dbReference type="RefSeq" id="WP_408334287.1">
    <property type="nucleotide sequence ID" value="NZ_JAQQFH010000043.1"/>
</dbReference>
<organism evidence="3 4">
    <name type="scientific">Paraburkholderia agricolaris</name>
    <dbReference type="NCBI Taxonomy" id="2152888"/>
    <lineage>
        <taxon>Bacteria</taxon>
        <taxon>Pseudomonadati</taxon>
        <taxon>Pseudomonadota</taxon>
        <taxon>Betaproteobacteria</taxon>
        <taxon>Burkholderiales</taxon>
        <taxon>Burkholderiaceae</taxon>
        <taxon>Paraburkholderia</taxon>
    </lineage>
</organism>
<feature type="region of interest" description="Disordered" evidence="1">
    <location>
        <begin position="311"/>
        <end position="333"/>
    </location>
</feature>
<proteinExistence type="predicted"/>
<keyword evidence="4" id="KW-1185">Reference proteome</keyword>
<reference evidence="3 4" key="1">
    <citation type="journal article" date="2024" name="Chem. Sci.">
        <title>Discovery of megapolipeptins by genome mining of a Burkholderiales bacteria collection.</title>
        <authorList>
            <person name="Paulo B.S."/>
            <person name="Recchia M.J.J."/>
            <person name="Lee S."/>
            <person name="Fergusson C.H."/>
            <person name="Romanowski S.B."/>
            <person name="Hernandez A."/>
            <person name="Krull N."/>
            <person name="Liu D.Y."/>
            <person name="Cavanagh H."/>
            <person name="Bos A."/>
            <person name="Gray C.A."/>
            <person name="Murphy B.T."/>
            <person name="Linington R.G."/>
            <person name="Eustaquio A.S."/>
        </authorList>
    </citation>
    <scope>NUCLEOTIDE SEQUENCE [LARGE SCALE GENOMIC DNA]</scope>
    <source>
        <strain evidence="3 4">RL16-012-BIC-B</strain>
    </source>
</reference>
<protein>
    <submittedName>
        <fullName evidence="3">TniQ family protein</fullName>
    </submittedName>
</protein>
<gene>
    <name evidence="3" type="ORF">PQR66_34795</name>
</gene>